<comment type="caution">
    <text evidence="4">The sequence shown here is derived from an EMBL/GenBank/DDBJ whole genome shotgun (WGS) entry which is preliminary data.</text>
</comment>
<keyword evidence="2" id="KW-1133">Transmembrane helix</keyword>
<sequence length="500" mass="56117">MSSPTIALFETVRLDLVLPQAMEVPAMISGYSLLSVLIASSVVLLAFVHQPFVIVVLRIVKFFREQTARDSQSCNDLVERIKKDRQELEILRSTNTKLRKDVERAEAKISAQGSRIIQQDEQHAKRGSLVQRLEQQCSQGNKWLKAERSKAMGMQQQFNTIQQQITAASMREANTNQAYTATCKQLSATAGALQVTQTRLEETRKFIIDLQLENELLKSPMSPAPPVTKASESTFSALASPFVLVLVDGDAYIWAGNHFTQNLRPAGAHAAQAIRLEVQQYLLASTDRAPLQSKIVTRVFHNAHGLRHQEARTQHARHRLSDFAVDFTESMPLFDYTDCGRGKERADSKIQETFHLFIANPHCHTIFLAAAVDNGFARLLEQYASVDAAKQKVVLVHPGYLIHETAELNYQAVEWPSVFQHRLMPMDAQTKFAHQQQLRNKDMQVQKAAASRAITQGVFGISSVDMIESSNIYTGARKLGWRPSRVIEGVRDEGLVEEID</sequence>
<gene>
    <name evidence="4" type="ORF">LTR05_004349</name>
</gene>
<keyword evidence="1" id="KW-0175">Coiled coil</keyword>
<keyword evidence="2" id="KW-0472">Membrane</keyword>
<evidence type="ECO:0000313" key="4">
    <source>
        <dbReference type="EMBL" id="KAK5087178.1"/>
    </source>
</evidence>
<dbReference type="Pfam" id="PF25540">
    <property type="entry name" value="DUF7923"/>
    <property type="match status" value="1"/>
</dbReference>
<dbReference type="PANTHER" id="PTHR37543">
    <property type="entry name" value="CCCH ZINC FINGER DNA BINDING PROTEIN (AFU_ORTHOLOGUE AFUA_5G12760)"/>
    <property type="match status" value="1"/>
</dbReference>
<dbReference type="InterPro" id="IPR057683">
    <property type="entry name" value="DUF7923"/>
</dbReference>
<feature type="coiled-coil region" evidence="1">
    <location>
        <begin position="74"/>
        <end position="108"/>
    </location>
</feature>
<dbReference type="PANTHER" id="PTHR37543:SF1">
    <property type="entry name" value="CCCH ZINC FINGER DNA BINDING PROTEIN (AFU_ORTHOLOGUE AFUA_5G12760)"/>
    <property type="match status" value="1"/>
</dbReference>
<reference evidence="4 5" key="1">
    <citation type="submission" date="2023-08" db="EMBL/GenBank/DDBJ databases">
        <title>Black Yeasts Isolated from many extreme environments.</title>
        <authorList>
            <person name="Coleine C."/>
            <person name="Stajich J.E."/>
            <person name="Selbmann L."/>
        </authorList>
    </citation>
    <scope>NUCLEOTIDE SEQUENCE [LARGE SCALE GENOMIC DNA]</scope>
    <source>
        <strain evidence="4 5">CCFEE 5910</strain>
    </source>
</reference>
<evidence type="ECO:0000256" key="2">
    <source>
        <dbReference type="SAM" id="Phobius"/>
    </source>
</evidence>
<dbReference type="AlphaFoldDB" id="A0AAN7Y7D0"/>
<dbReference type="EMBL" id="JAVRRJ010000003">
    <property type="protein sequence ID" value="KAK5087178.1"/>
    <property type="molecule type" value="Genomic_DNA"/>
</dbReference>
<keyword evidence="2" id="KW-0812">Transmembrane</keyword>
<evidence type="ECO:0000256" key="1">
    <source>
        <dbReference type="SAM" id="Coils"/>
    </source>
</evidence>
<evidence type="ECO:0000259" key="3">
    <source>
        <dbReference type="Pfam" id="PF25540"/>
    </source>
</evidence>
<feature type="transmembrane region" description="Helical" evidence="2">
    <location>
        <begin position="31"/>
        <end position="60"/>
    </location>
</feature>
<evidence type="ECO:0000313" key="5">
    <source>
        <dbReference type="Proteomes" id="UP001309876"/>
    </source>
</evidence>
<organism evidence="4 5">
    <name type="scientific">Lithohypha guttulata</name>
    <dbReference type="NCBI Taxonomy" id="1690604"/>
    <lineage>
        <taxon>Eukaryota</taxon>
        <taxon>Fungi</taxon>
        <taxon>Dikarya</taxon>
        <taxon>Ascomycota</taxon>
        <taxon>Pezizomycotina</taxon>
        <taxon>Eurotiomycetes</taxon>
        <taxon>Chaetothyriomycetidae</taxon>
        <taxon>Chaetothyriales</taxon>
        <taxon>Trichomeriaceae</taxon>
        <taxon>Lithohypha</taxon>
    </lineage>
</organism>
<accession>A0AAN7Y7D0</accession>
<name>A0AAN7Y7D0_9EURO</name>
<proteinExistence type="predicted"/>
<dbReference type="Proteomes" id="UP001309876">
    <property type="component" value="Unassembled WGS sequence"/>
</dbReference>
<protein>
    <recommendedName>
        <fullName evidence="3">DUF7923 domain-containing protein</fullName>
    </recommendedName>
</protein>
<keyword evidence="5" id="KW-1185">Reference proteome</keyword>
<feature type="domain" description="DUF7923" evidence="3">
    <location>
        <begin position="240"/>
        <end position="419"/>
    </location>
</feature>